<organism evidence="1 2">
    <name type="scientific">Coemansia pectinata</name>
    <dbReference type="NCBI Taxonomy" id="1052879"/>
    <lineage>
        <taxon>Eukaryota</taxon>
        <taxon>Fungi</taxon>
        <taxon>Fungi incertae sedis</taxon>
        <taxon>Zoopagomycota</taxon>
        <taxon>Kickxellomycotina</taxon>
        <taxon>Kickxellomycetes</taxon>
        <taxon>Kickxellales</taxon>
        <taxon>Kickxellaceae</taxon>
        <taxon>Coemansia</taxon>
    </lineage>
</organism>
<comment type="caution">
    <text evidence="1">The sequence shown here is derived from an EMBL/GenBank/DDBJ whole genome shotgun (WGS) entry which is preliminary data.</text>
</comment>
<protein>
    <submittedName>
        <fullName evidence="1">Uncharacterized protein</fullName>
    </submittedName>
</protein>
<dbReference type="AlphaFoldDB" id="A0A9W8LAL2"/>
<gene>
    <name evidence="1" type="ORF">GGI19_004145</name>
</gene>
<dbReference type="Proteomes" id="UP001140011">
    <property type="component" value="Unassembled WGS sequence"/>
</dbReference>
<evidence type="ECO:0000313" key="1">
    <source>
        <dbReference type="EMBL" id="KAJ2751952.1"/>
    </source>
</evidence>
<proteinExistence type="predicted"/>
<name>A0A9W8LAL2_9FUNG</name>
<sequence>MAPMANEIRFEGDEADKLLKRRNVYFTALIQQLFDMVKNKAVIMRDSDSLVKYLDLWQIFDLVHIDSIINREHYEATSLLHRSTHKLQSLAIVMGF</sequence>
<reference evidence="1" key="1">
    <citation type="submission" date="2022-07" db="EMBL/GenBank/DDBJ databases">
        <title>Phylogenomic reconstructions and comparative analyses of Kickxellomycotina fungi.</title>
        <authorList>
            <person name="Reynolds N.K."/>
            <person name="Stajich J.E."/>
            <person name="Barry K."/>
            <person name="Grigoriev I.V."/>
            <person name="Crous P."/>
            <person name="Smith M.E."/>
        </authorList>
    </citation>
    <scope>NUCLEOTIDE SEQUENCE</scope>
    <source>
        <strain evidence="1">BCRC 34297</strain>
    </source>
</reference>
<evidence type="ECO:0000313" key="2">
    <source>
        <dbReference type="Proteomes" id="UP001140011"/>
    </source>
</evidence>
<dbReference type="EMBL" id="JANBUH010000337">
    <property type="protein sequence ID" value="KAJ2751952.1"/>
    <property type="molecule type" value="Genomic_DNA"/>
</dbReference>
<accession>A0A9W8LAL2</accession>
<keyword evidence="2" id="KW-1185">Reference proteome</keyword>